<evidence type="ECO:0000256" key="1">
    <source>
        <dbReference type="SAM" id="MobiDB-lite"/>
    </source>
</evidence>
<gene>
    <name evidence="2" type="ORF">GCM10010185_57840</name>
</gene>
<organism evidence="2 3">
    <name type="scientific">Saccharothrix coeruleofusca</name>
    <dbReference type="NCBI Taxonomy" id="33919"/>
    <lineage>
        <taxon>Bacteria</taxon>
        <taxon>Bacillati</taxon>
        <taxon>Actinomycetota</taxon>
        <taxon>Actinomycetes</taxon>
        <taxon>Pseudonocardiales</taxon>
        <taxon>Pseudonocardiaceae</taxon>
        <taxon>Saccharothrix</taxon>
    </lineage>
</organism>
<protein>
    <submittedName>
        <fullName evidence="2">Uncharacterized protein</fullName>
    </submittedName>
</protein>
<evidence type="ECO:0000313" key="3">
    <source>
        <dbReference type="Proteomes" id="UP000639606"/>
    </source>
</evidence>
<proteinExistence type="predicted"/>
<dbReference type="EMBL" id="BMRG01000016">
    <property type="protein sequence ID" value="GGP76526.1"/>
    <property type="molecule type" value="Genomic_DNA"/>
</dbReference>
<sequence length="56" mass="6194">MSTSTAANVVATFPVRRRKVLPFRGGTWDGPIITDRADRRPRPFVDPPSTGIGRKD</sequence>
<dbReference type="Proteomes" id="UP000639606">
    <property type="component" value="Unassembled WGS sequence"/>
</dbReference>
<comment type="caution">
    <text evidence="2">The sequence shown here is derived from an EMBL/GenBank/DDBJ whole genome shotgun (WGS) entry which is preliminary data.</text>
</comment>
<name>A0A918EGW9_9PSEU</name>
<reference evidence="2" key="2">
    <citation type="submission" date="2020-09" db="EMBL/GenBank/DDBJ databases">
        <authorList>
            <person name="Sun Q."/>
            <person name="Ohkuma M."/>
        </authorList>
    </citation>
    <scope>NUCLEOTIDE SEQUENCE</scope>
    <source>
        <strain evidence="2">JCM 3313</strain>
    </source>
</reference>
<feature type="region of interest" description="Disordered" evidence="1">
    <location>
        <begin position="26"/>
        <end position="56"/>
    </location>
</feature>
<dbReference type="AlphaFoldDB" id="A0A918EGW9"/>
<accession>A0A918EGW9</accession>
<reference evidence="2" key="1">
    <citation type="journal article" date="2014" name="Int. J. Syst. Evol. Microbiol.">
        <title>Complete genome sequence of Corynebacterium casei LMG S-19264T (=DSM 44701T), isolated from a smear-ripened cheese.</title>
        <authorList>
            <consortium name="US DOE Joint Genome Institute (JGI-PGF)"/>
            <person name="Walter F."/>
            <person name="Albersmeier A."/>
            <person name="Kalinowski J."/>
            <person name="Ruckert C."/>
        </authorList>
    </citation>
    <scope>NUCLEOTIDE SEQUENCE</scope>
    <source>
        <strain evidence="2">JCM 3313</strain>
    </source>
</reference>
<keyword evidence="3" id="KW-1185">Reference proteome</keyword>
<evidence type="ECO:0000313" key="2">
    <source>
        <dbReference type="EMBL" id="GGP76526.1"/>
    </source>
</evidence>